<gene>
    <name evidence="1" type="ORF">MJG53_001954</name>
</gene>
<dbReference type="EMBL" id="CM043026">
    <property type="protein sequence ID" value="KAI4590905.1"/>
    <property type="molecule type" value="Genomic_DNA"/>
</dbReference>
<sequence>MEAGPRPAAGESAPTPAEGGAAAQVGQVGSLGSGVSAAAARGSDCSLAGAGRAEQTLGLRIQLWETGFVFQTLSRKKVMEANLLEAINKIKWENGSKPNVLQNMEQEGLRNFKELRAKFQNLDASSLSGPIKFPAGVSRKGDFGSRQSMKTLASGKPPSSSHNQHTPNCADGDLQPLKPQQVKETQKSETQKCSNYLELLSFPSSAVSSQKAPLLLDVCQSNDEIANKKKVMVNDSFRNKLWSWEILSQKSETPSVFLPASCGSRAFHLKEQKSIKLTPEEPREDMEIKEAQSLPSHRQLMAQRRLYAISEDPTVRPSQCSRESRANSSPERSLKGSICHPVYDNKLTSQTPEEQPDVRHPQLPSTKPLPSVESLGPPPPKPPRPPVVTLQAFQRQAAALSKPDGEEAAKEGNLPPVSAEFEEPHNYEATISYLRHSSNSINLCTAKNFADSYEVRIEELQKACKSFYHQELRPQHEDEDKQMKEKEPYQLKLQSTEDLHLDHLFKVDIYEEIPGKTQMAEDHAGGRTMPARKQDAAMDIIQEEACPEDFQPARHPIDYCGYVKALEMTKETQGQGAIKPNSVSENDDDVECSGSRSSDGKASLKRLQKFFKKEKGRFKVKKINSKENIRAFSLSLPDLELRSQEAIIYDDVAINGKQPNDELKGKSWKPKFLMWKEKKKKDAKESERSFFKTKKQNLEKDRMKREERLFRERFKYDKEITVINTAVVCSNNSRNGICDLPITPGEELDVIDITEENLVICRNSEGKCNKSGHLREIKIKQYGLLECELVLRFNSEGHKPTKLWKYTKALRARTVFQIGWLATKM</sequence>
<evidence type="ECO:0000313" key="2">
    <source>
        <dbReference type="Proteomes" id="UP001057279"/>
    </source>
</evidence>
<evidence type="ECO:0000313" key="1">
    <source>
        <dbReference type="EMBL" id="KAI4590905.1"/>
    </source>
</evidence>
<reference evidence="1" key="1">
    <citation type="submission" date="2022-03" db="EMBL/GenBank/DDBJ databases">
        <title>Genomic analyses of argali, domestic sheep and their hybrids provide insights into chromosomal evolution, heterosis and genetic basis of agronomic traits.</title>
        <authorList>
            <person name="Li M."/>
        </authorList>
    </citation>
    <scope>NUCLEOTIDE SEQUENCE</scope>
    <source>
        <strain evidence="1">F1 hybrid</strain>
    </source>
</reference>
<accession>A0ACB9VN36</accession>
<keyword evidence="2" id="KW-1185">Reference proteome</keyword>
<protein>
    <submittedName>
        <fullName evidence="1">Uncharacterized protein</fullName>
    </submittedName>
</protein>
<comment type="caution">
    <text evidence="1">The sequence shown here is derived from an EMBL/GenBank/DDBJ whole genome shotgun (WGS) entry which is preliminary data.</text>
</comment>
<name>A0ACB9VN36_9CETA</name>
<dbReference type="Proteomes" id="UP001057279">
    <property type="component" value="Linkage Group LG01"/>
</dbReference>
<proteinExistence type="predicted"/>
<organism evidence="1 2">
    <name type="scientific">Ovis ammon polii x Ovis aries</name>
    <dbReference type="NCBI Taxonomy" id="2918886"/>
    <lineage>
        <taxon>Eukaryota</taxon>
        <taxon>Metazoa</taxon>
        <taxon>Chordata</taxon>
        <taxon>Craniata</taxon>
        <taxon>Vertebrata</taxon>
        <taxon>Euteleostomi</taxon>
        <taxon>Mammalia</taxon>
        <taxon>Eutheria</taxon>
        <taxon>Laurasiatheria</taxon>
        <taxon>Artiodactyla</taxon>
        <taxon>Ruminantia</taxon>
        <taxon>Pecora</taxon>
        <taxon>Bovidae</taxon>
        <taxon>Caprinae</taxon>
        <taxon>Ovis</taxon>
    </lineage>
</organism>